<keyword evidence="5" id="KW-0378">Hydrolase</keyword>
<dbReference type="CDD" id="cd09881">
    <property type="entry name" value="PIN_VapC4-5_FitB-like"/>
    <property type="match status" value="1"/>
</dbReference>
<keyword evidence="2" id="KW-1277">Toxin-antitoxin system</keyword>
<evidence type="ECO:0000256" key="7">
    <source>
        <dbReference type="ARBA" id="ARBA00038093"/>
    </source>
</evidence>
<dbReference type="SUPFAM" id="SSF88723">
    <property type="entry name" value="PIN domain-like"/>
    <property type="match status" value="1"/>
</dbReference>
<dbReference type="PANTHER" id="PTHR33653">
    <property type="entry name" value="RIBONUCLEASE VAPC2"/>
    <property type="match status" value="1"/>
</dbReference>
<evidence type="ECO:0000313" key="9">
    <source>
        <dbReference type="EMBL" id="QDX25569.1"/>
    </source>
</evidence>
<evidence type="ECO:0000313" key="10">
    <source>
        <dbReference type="Proteomes" id="UP000318055"/>
    </source>
</evidence>
<evidence type="ECO:0000259" key="8">
    <source>
        <dbReference type="Pfam" id="PF01850"/>
    </source>
</evidence>
<reference evidence="9 10" key="1">
    <citation type="submission" date="2019-07" db="EMBL/GenBank/DDBJ databases">
        <title>Sphingomonas alkalisoli sp. nov., isolated from rhizosphere soil of Suaedae salsa.</title>
        <authorList>
            <person name="Zhang H."/>
            <person name="Xu L."/>
            <person name="Zhang J.-X."/>
            <person name="Sun J.-Q."/>
        </authorList>
    </citation>
    <scope>NUCLEOTIDE SEQUENCE [LARGE SCALE GENOMIC DNA]</scope>
    <source>
        <strain evidence="9 10">XS-10</strain>
    </source>
</reference>
<evidence type="ECO:0000256" key="5">
    <source>
        <dbReference type="ARBA" id="ARBA00022801"/>
    </source>
</evidence>
<gene>
    <name evidence="9" type="ORF">FPZ54_05740</name>
</gene>
<evidence type="ECO:0000256" key="3">
    <source>
        <dbReference type="ARBA" id="ARBA00022722"/>
    </source>
</evidence>
<dbReference type="EMBL" id="CP042239">
    <property type="protein sequence ID" value="QDX25569.1"/>
    <property type="molecule type" value="Genomic_DNA"/>
</dbReference>
<sequence>MIFLDSNAVIDLMNQPSSVDRGWAARLFDRYANDVGLGANLIVVSEVAVGVQQPNALVDDMGQLGIEILDLTPPVALRAAAAFREYRRRGGPRSTILPDFLIGAHATVLGATLMTRDQRLASYFPELTFLTPETEHG</sequence>
<dbReference type="InterPro" id="IPR029060">
    <property type="entry name" value="PIN-like_dom_sf"/>
</dbReference>
<dbReference type="OrthoDB" id="9800524at2"/>
<dbReference type="Proteomes" id="UP000318055">
    <property type="component" value="Chromosome"/>
</dbReference>
<dbReference type="PANTHER" id="PTHR33653:SF1">
    <property type="entry name" value="RIBONUCLEASE VAPC2"/>
    <property type="match status" value="1"/>
</dbReference>
<dbReference type="InterPro" id="IPR002716">
    <property type="entry name" value="PIN_dom"/>
</dbReference>
<name>A0A518RDQ1_9SPHN</name>
<keyword evidence="4" id="KW-0479">Metal-binding</keyword>
<comment type="similarity">
    <text evidence="7">Belongs to the PINc/VapC protein family.</text>
</comment>
<evidence type="ECO:0000256" key="4">
    <source>
        <dbReference type="ARBA" id="ARBA00022723"/>
    </source>
</evidence>
<keyword evidence="10" id="KW-1185">Reference proteome</keyword>
<protein>
    <submittedName>
        <fullName evidence="9">Type II toxin-antitoxin system VapC family toxin</fullName>
    </submittedName>
</protein>
<dbReference type="InterPro" id="IPR050556">
    <property type="entry name" value="Type_II_TA_system_RNase"/>
</dbReference>
<dbReference type="AlphaFoldDB" id="A0A518RDQ1"/>
<accession>A0A518RDQ1</accession>
<evidence type="ECO:0000256" key="2">
    <source>
        <dbReference type="ARBA" id="ARBA00022649"/>
    </source>
</evidence>
<organism evidence="9 10">
    <name type="scientific">Sphingomonas suaedae</name>
    <dbReference type="NCBI Taxonomy" id="2599297"/>
    <lineage>
        <taxon>Bacteria</taxon>
        <taxon>Pseudomonadati</taxon>
        <taxon>Pseudomonadota</taxon>
        <taxon>Alphaproteobacteria</taxon>
        <taxon>Sphingomonadales</taxon>
        <taxon>Sphingomonadaceae</taxon>
        <taxon>Sphingomonas</taxon>
    </lineage>
</organism>
<keyword evidence="6" id="KW-0460">Magnesium</keyword>
<keyword evidence="3" id="KW-0540">Nuclease</keyword>
<dbReference type="GO" id="GO:0004518">
    <property type="term" value="F:nuclease activity"/>
    <property type="evidence" value="ECO:0007669"/>
    <property type="project" value="UniProtKB-KW"/>
</dbReference>
<feature type="domain" description="PIN" evidence="8">
    <location>
        <begin position="2"/>
        <end position="122"/>
    </location>
</feature>
<dbReference type="Gene3D" id="3.40.50.1010">
    <property type="entry name" value="5'-nuclease"/>
    <property type="match status" value="1"/>
</dbReference>
<dbReference type="GO" id="GO:0046872">
    <property type="term" value="F:metal ion binding"/>
    <property type="evidence" value="ECO:0007669"/>
    <property type="project" value="UniProtKB-KW"/>
</dbReference>
<dbReference type="GO" id="GO:0016787">
    <property type="term" value="F:hydrolase activity"/>
    <property type="evidence" value="ECO:0007669"/>
    <property type="project" value="UniProtKB-KW"/>
</dbReference>
<dbReference type="KEGG" id="ssua:FPZ54_05740"/>
<dbReference type="RefSeq" id="WP_145845648.1">
    <property type="nucleotide sequence ID" value="NZ_CP042239.1"/>
</dbReference>
<evidence type="ECO:0000256" key="6">
    <source>
        <dbReference type="ARBA" id="ARBA00022842"/>
    </source>
</evidence>
<dbReference type="Pfam" id="PF01850">
    <property type="entry name" value="PIN"/>
    <property type="match status" value="1"/>
</dbReference>
<evidence type="ECO:0000256" key="1">
    <source>
        <dbReference type="ARBA" id="ARBA00001946"/>
    </source>
</evidence>
<proteinExistence type="inferred from homology"/>
<comment type="cofactor">
    <cofactor evidence="1">
        <name>Mg(2+)</name>
        <dbReference type="ChEBI" id="CHEBI:18420"/>
    </cofactor>
</comment>